<gene>
    <name evidence="5" type="ORF">DM860_000070</name>
</gene>
<evidence type="ECO:0000313" key="5">
    <source>
        <dbReference type="EMBL" id="RAL37376.1"/>
    </source>
</evidence>
<dbReference type="GO" id="GO:0003735">
    <property type="term" value="F:structural constituent of ribosome"/>
    <property type="evidence" value="ECO:0007669"/>
    <property type="project" value="InterPro"/>
</dbReference>
<dbReference type="NCBIfam" id="NF001860">
    <property type="entry name" value="PRK00595.1"/>
    <property type="match status" value="1"/>
</dbReference>
<comment type="similarity">
    <text evidence="1">Belongs to the bacterial ribosomal protein bL33 family.</text>
</comment>
<keyword evidence="3" id="KW-0687">Ribonucleoprotein</keyword>
<evidence type="ECO:0000313" key="6">
    <source>
        <dbReference type="Proteomes" id="UP000249390"/>
    </source>
</evidence>
<comment type="caution">
    <text evidence="5">The sequence shown here is derived from an EMBL/GenBank/DDBJ whole genome shotgun (WGS) entry which is preliminary data.</text>
</comment>
<dbReference type="NCBIfam" id="TIGR01023">
    <property type="entry name" value="rpmG_bact"/>
    <property type="match status" value="1"/>
</dbReference>
<keyword evidence="4" id="KW-0472">Membrane</keyword>
<dbReference type="AlphaFoldDB" id="A0A328CWE6"/>
<proteinExistence type="inferred from homology"/>
<organism evidence="5 6">
    <name type="scientific">Cuscuta australis</name>
    <dbReference type="NCBI Taxonomy" id="267555"/>
    <lineage>
        <taxon>Eukaryota</taxon>
        <taxon>Viridiplantae</taxon>
        <taxon>Streptophyta</taxon>
        <taxon>Embryophyta</taxon>
        <taxon>Tracheophyta</taxon>
        <taxon>Spermatophyta</taxon>
        <taxon>Magnoliopsida</taxon>
        <taxon>eudicotyledons</taxon>
        <taxon>Gunneridae</taxon>
        <taxon>Pentapetalae</taxon>
        <taxon>asterids</taxon>
        <taxon>lamiids</taxon>
        <taxon>Solanales</taxon>
        <taxon>Convolvulaceae</taxon>
        <taxon>Cuscuteae</taxon>
        <taxon>Cuscuta</taxon>
        <taxon>Cuscuta subgen. Grammica</taxon>
        <taxon>Cuscuta sect. Cleistogrammica</taxon>
    </lineage>
</organism>
<dbReference type="InterPro" id="IPR011332">
    <property type="entry name" value="Ribosomal_zn-bd"/>
</dbReference>
<dbReference type="Proteomes" id="UP000249390">
    <property type="component" value="Unassembled WGS sequence"/>
</dbReference>
<name>A0A328CWE6_9ASTE</name>
<dbReference type="InterPro" id="IPR001705">
    <property type="entry name" value="Ribosomal_bL33"/>
</dbReference>
<keyword evidence="6" id="KW-1185">Reference proteome</keyword>
<keyword evidence="2" id="KW-0689">Ribosomal protein</keyword>
<accession>A0A328CWE6</accession>
<dbReference type="InterPro" id="IPR038584">
    <property type="entry name" value="Ribosomal_bL33_sf"/>
</dbReference>
<dbReference type="PANTHER" id="PTHR15238:SF1">
    <property type="entry name" value="LARGE RIBOSOMAL SUBUNIT PROTEIN BL33M"/>
    <property type="match status" value="1"/>
</dbReference>
<evidence type="ECO:0000256" key="2">
    <source>
        <dbReference type="ARBA" id="ARBA00022980"/>
    </source>
</evidence>
<reference evidence="5 6" key="1">
    <citation type="submission" date="2018-06" db="EMBL/GenBank/DDBJ databases">
        <title>The Genome of Cuscuta australis (Dodder) Provides Insight into the Evolution of Plant Parasitism.</title>
        <authorList>
            <person name="Liu H."/>
        </authorList>
    </citation>
    <scope>NUCLEOTIDE SEQUENCE [LARGE SCALE GENOMIC DNA]</scope>
    <source>
        <strain evidence="6">cv. Yunnan</strain>
        <tissue evidence="5">Vines</tissue>
    </source>
</reference>
<dbReference type="PANTHER" id="PTHR15238">
    <property type="entry name" value="54S RIBOSOMAL PROTEIN L39, MITOCHONDRIAL"/>
    <property type="match status" value="1"/>
</dbReference>
<evidence type="ECO:0008006" key="7">
    <source>
        <dbReference type="Google" id="ProtNLM"/>
    </source>
</evidence>
<keyword evidence="4" id="KW-1133">Transmembrane helix</keyword>
<dbReference type="FunFam" id="2.20.28.120:FF:000006">
    <property type="entry name" value="50S ribosomal protein L33"/>
    <property type="match status" value="1"/>
</dbReference>
<dbReference type="GO" id="GO:0015934">
    <property type="term" value="C:large ribosomal subunit"/>
    <property type="evidence" value="ECO:0007669"/>
    <property type="project" value="TreeGrafter"/>
</dbReference>
<dbReference type="Pfam" id="PF00471">
    <property type="entry name" value="Ribosomal_L33"/>
    <property type="match status" value="1"/>
</dbReference>
<dbReference type="SUPFAM" id="SSF57829">
    <property type="entry name" value="Zn-binding ribosomal proteins"/>
    <property type="match status" value="1"/>
</dbReference>
<evidence type="ECO:0000256" key="1">
    <source>
        <dbReference type="ARBA" id="ARBA00007596"/>
    </source>
</evidence>
<dbReference type="Gene3D" id="2.20.28.120">
    <property type="entry name" value="Ribosomal protein L33"/>
    <property type="match status" value="1"/>
</dbReference>
<protein>
    <recommendedName>
        <fullName evidence="7">Ribosomal protein L33</fullName>
    </recommendedName>
</protein>
<keyword evidence="4" id="KW-0812">Transmembrane</keyword>
<evidence type="ECO:0000256" key="4">
    <source>
        <dbReference type="SAM" id="Phobius"/>
    </source>
</evidence>
<feature type="transmembrane region" description="Helical" evidence="4">
    <location>
        <begin position="69"/>
        <end position="88"/>
    </location>
</feature>
<dbReference type="EMBL" id="NQVE01000215">
    <property type="protein sequence ID" value="RAL37376.1"/>
    <property type="molecule type" value="Genomic_DNA"/>
</dbReference>
<dbReference type="GO" id="GO:0006412">
    <property type="term" value="P:translation"/>
    <property type="evidence" value="ECO:0007669"/>
    <property type="project" value="InterPro"/>
</dbReference>
<sequence>MERSFSKSNLIESYLKSSVRRRGSMNWIRYHLNLKLLARLRLIIQYLSVQGECVFPQVETQEMGDKKKAGALFVKLVSTAGTGFFYVVKKTKRLQTSQTKLEFRKYDPRVNSHVLFKEEKMK</sequence>
<dbReference type="GO" id="GO:0005737">
    <property type="term" value="C:cytoplasm"/>
    <property type="evidence" value="ECO:0007669"/>
    <property type="project" value="UniProtKB-ARBA"/>
</dbReference>
<evidence type="ECO:0000256" key="3">
    <source>
        <dbReference type="ARBA" id="ARBA00023274"/>
    </source>
</evidence>